<organism evidence="10 11">
    <name type="scientific">Nothophoma quercina</name>
    <dbReference type="NCBI Taxonomy" id="749835"/>
    <lineage>
        <taxon>Eukaryota</taxon>
        <taxon>Fungi</taxon>
        <taxon>Dikarya</taxon>
        <taxon>Ascomycota</taxon>
        <taxon>Pezizomycotina</taxon>
        <taxon>Dothideomycetes</taxon>
        <taxon>Pleosporomycetidae</taxon>
        <taxon>Pleosporales</taxon>
        <taxon>Pleosporineae</taxon>
        <taxon>Didymellaceae</taxon>
        <taxon>Nothophoma</taxon>
    </lineage>
</organism>
<reference evidence="10 11" key="1">
    <citation type="submission" date="2024-02" db="EMBL/GenBank/DDBJ databases">
        <title>De novo assembly and annotation of 12 fungi associated with fruit tree decline syndrome in Ontario, Canada.</title>
        <authorList>
            <person name="Sulman M."/>
            <person name="Ellouze W."/>
            <person name="Ilyukhin E."/>
        </authorList>
    </citation>
    <scope>NUCLEOTIDE SEQUENCE [LARGE SCALE GENOMIC DNA]</scope>
    <source>
        <strain evidence="10 11">M97-236</strain>
    </source>
</reference>
<dbReference type="EMBL" id="JAKIXB020000003">
    <property type="protein sequence ID" value="KAL1609509.1"/>
    <property type="molecule type" value="Genomic_DNA"/>
</dbReference>
<dbReference type="Pfam" id="PF21105">
    <property type="entry name" value="DyP_N"/>
    <property type="match status" value="1"/>
</dbReference>
<keyword evidence="11" id="KW-1185">Reference proteome</keyword>
<keyword evidence="4" id="KW-0479">Metal-binding</keyword>
<keyword evidence="3" id="KW-0349">Heme</keyword>
<evidence type="ECO:0000313" key="11">
    <source>
        <dbReference type="Proteomes" id="UP001521222"/>
    </source>
</evidence>
<dbReference type="Proteomes" id="UP001521222">
    <property type="component" value="Unassembled WGS sequence"/>
</dbReference>
<dbReference type="SUPFAM" id="SSF54909">
    <property type="entry name" value="Dimeric alpha+beta barrel"/>
    <property type="match status" value="1"/>
</dbReference>
<comment type="cofactor">
    <cofactor evidence="1">
        <name>heme b</name>
        <dbReference type="ChEBI" id="CHEBI:60344"/>
    </cofactor>
</comment>
<dbReference type="InterPro" id="IPR006314">
    <property type="entry name" value="Dyp_peroxidase"/>
</dbReference>
<feature type="compositionally biased region" description="Polar residues" evidence="8">
    <location>
        <begin position="249"/>
        <end position="258"/>
    </location>
</feature>
<evidence type="ECO:0000256" key="6">
    <source>
        <dbReference type="ARBA" id="ARBA00023004"/>
    </source>
</evidence>
<accession>A0ABR3RZK0</accession>
<evidence type="ECO:0000256" key="7">
    <source>
        <dbReference type="ARBA" id="ARBA00025737"/>
    </source>
</evidence>
<gene>
    <name evidence="10" type="ORF">SLS59_001014</name>
</gene>
<feature type="domain" description="DyP dimeric alpha+beta barrel" evidence="9">
    <location>
        <begin position="12"/>
        <end position="168"/>
    </location>
</feature>
<evidence type="ECO:0000256" key="1">
    <source>
        <dbReference type="ARBA" id="ARBA00001970"/>
    </source>
</evidence>
<dbReference type="PANTHER" id="PTHR30521:SF4">
    <property type="entry name" value="DEFERROCHELATASE"/>
    <property type="match status" value="1"/>
</dbReference>
<dbReference type="PROSITE" id="PS51404">
    <property type="entry name" value="DYP_PEROXIDASE"/>
    <property type="match status" value="1"/>
</dbReference>
<protein>
    <recommendedName>
        <fullName evidence="9">DyP dimeric alpha+beta barrel domain-containing protein</fullName>
    </recommendedName>
</protein>
<comment type="caution">
    <text evidence="10">The sequence shown here is derived from an EMBL/GenBank/DDBJ whole genome shotgun (WGS) entry which is preliminary data.</text>
</comment>
<evidence type="ECO:0000256" key="3">
    <source>
        <dbReference type="ARBA" id="ARBA00022617"/>
    </source>
</evidence>
<proteinExistence type="inferred from homology"/>
<sequence>MSSLTIDDLSLIQGDILINGFPKKAEIFCFFTIRAAQAFCQNIQKVNIATGKDIKDLRKAINELADGQIIDVAKTNIALTSTGLTKLGNFQSTLGNGLKDLKASAPSFFGGMQAPNERQTLGDPEFREWNAKVGSQNGVGSLDGVLIVAGITLDTVKAELEKVKSQLNVGGEIVVELGREVGEERHAQPGHEHFGFNDGISHPQIIGINGPNDNKLGFPLDKVTQPTGLSNSVDPGIIVIGRKGDKDPSNTSTLSGPTVQPKPTWAKDGSFLVFRKLEQHVGKWNQFVGDNWKGAGSSQPAQFGAQLMGRWQSGK</sequence>
<dbReference type="PANTHER" id="PTHR30521">
    <property type="entry name" value="DEFERROCHELATASE/PEROXIDASE"/>
    <property type="match status" value="1"/>
</dbReference>
<feature type="region of interest" description="Disordered" evidence="8">
    <location>
        <begin position="243"/>
        <end position="262"/>
    </location>
</feature>
<evidence type="ECO:0000256" key="4">
    <source>
        <dbReference type="ARBA" id="ARBA00022723"/>
    </source>
</evidence>
<evidence type="ECO:0000256" key="2">
    <source>
        <dbReference type="ARBA" id="ARBA00022559"/>
    </source>
</evidence>
<evidence type="ECO:0000256" key="5">
    <source>
        <dbReference type="ARBA" id="ARBA00023002"/>
    </source>
</evidence>
<keyword evidence="5" id="KW-0560">Oxidoreductase</keyword>
<keyword evidence="2" id="KW-0575">Peroxidase</keyword>
<keyword evidence="6" id="KW-0408">Iron</keyword>
<evidence type="ECO:0000256" key="8">
    <source>
        <dbReference type="SAM" id="MobiDB-lite"/>
    </source>
</evidence>
<evidence type="ECO:0000313" key="10">
    <source>
        <dbReference type="EMBL" id="KAL1609509.1"/>
    </source>
</evidence>
<name>A0ABR3RZK0_9PLEO</name>
<evidence type="ECO:0000259" key="9">
    <source>
        <dbReference type="Pfam" id="PF21105"/>
    </source>
</evidence>
<comment type="similarity">
    <text evidence="7">Belongs to the DyP-type peroxidase family.</text>
</comment>
<dbReference type="InterPro" id="IPR049509">
    <property type="entry name" value="DyP_N"/>
</dbReference>
<dbReference type="InterPro" id="IPR011008">
    <property type="entry name" value="Dimeric_a/b-barrel"/>
</dbReference>